<dbReference type="InterPro" id="IPR043136">
    <property type="entry name" value="B30.2/SPRY_sf"/>
</dbReference>
<reference evidence="2" key="1">
    <citation type="submission" date="2025-08" db="UniProtKB">
        <authorList>
            <consortium name="Ensembl"/>
        </authorList>
    </citation>
    <scope>IDENTIFICATION</scope>
</reference>
<evidence type="ECO:0000259" key="1">
    <source>
        <dbReference type="PROSITE" id="PS50188"/>
    </source>
</evidence>
<proteinExistence type="predicted"/>
<dbReference type="InterPro" id="IPR003877">
    <property type="entry name" value="SPRY_dom"/>
</dbReference>
<dbReference type="InterPro" id="IPR050143">
    <property type="entry name" value="TRIM/RBCC"/>
</dbReference>
<dbReference type="SMART" id="SM00589">
    <property type="entry name" value="PRY"/>
    <property type="match status" value="1"/>
</dbReference>
<dbReference type="PROSITE" id="PS50188">
    <property type="entry name" value="B302_SPRY"/>
    <property type="match status" value="1"/>
</dbReference>
<dbReference type="Ensembl" id="ENSAMXT00005028732.1">
    <property type="protein sequence ID" value="ENSAMXP00005026078.1"/>
    <property type="gene ID" value="ENSAMXG00005013182.1"/>
</dbReference>
<evidence type="ECO:0000313" key="2">
    <source>
        <dbReference type="Ensembl" id="ENSAMXP00005026078.1"/>
    </source>
</evidence>
<dbReference type="Pfam" id="PF13765">
    <property type="entry name" value="PRY"/>
    <property type="match status" value="1"/>
</dbReference>
<sequence>MQLILRNLMRSYPVVLDPNTANSFLSISADLSSVSISENHQLQIPDNPERFSVFNGVLGSEGFSSGTHSWEVEVEGSDDWVVGVAEESVNRNIRVRANPANGFYCIWRKDGKIVAGLNSVEKTIAKPAVHGIVVILNWDKGKVTFSSAENNELLYTFKNKFKKKMYPYFYNKSKTPLKIQPIQTSITDKI</sequence>
<protein>
    <recommendedName>
        <fullName evidence="1">B30.2/SPRY domain-containing protein</fullName>
    </recommendedName>
</protein>
<evidence type="ECO:0000313" key="3">
    <source>
        <dbReference type="Proteomes" id="UP000694621"/>
    </source>
</evidence>
<dbReference type="PANTHER" id="PTHR24103">
    <property type="entry name" value="E3 UBIQUITIN-PROTEIN LIGASE TRIM"/>
    <property type="match status" value="1"/>
</dbReference>
<dbReference type="Proteomes" id="UP000694621">
    <property type="component" value="Unplaced"/>
</dbReference>
<dbReference type="InterPro" id="IPR001870">
    <property type="entry name" value="B30.2/SPRY"/>
</dbReference>
<dbReference type="SMART" id="SM00449">
    <property type="entry name" value="SPRY"/>
    <property type="match status" value="1"/>
</dbReference>
<dbReference type="InterPro" id="IPR003879">
    <property type="entry name" value="Butyrophylin_SPRY"/>
</dbReference>
<accession>A0A8B9R9D4</accession>
<feature type="domain" description="B30.2/SPRY" evidence="1">
    <location>
        <begin position="1"/>
        <end position="186"/>
    </location>
</feature>
<dbReference type="PRINTS" id="PR01407">
    <property type="entry name" value="BUTYPHLNCDUF"/>
</dbReference>
<organism evidence="2 3">
    <name type="scientific">Astyanax mexicanus</name>
    <name type="common">Blind cave fish</name>
    <name type="synonym">Astyanax fasciatus mexicanus</name>
    <dbReference type="NCBI Taxonomy" id="7994"/>
    <lineage>
        <taxon>Eukaryota</taxon>
        <taxon>Metazoa</taxon>
        <taxon>Chordata</taxon>
        <taxon>Craniata</taxon>
        <taxon>Vertebrata</taxon>
        <taxon>Euteleostomi</taxon>
        <taxon>Actinopterygii</taxon>
        <taxon>Neopterygii</taxon>
        <taxon>Teleostei</taxon>
        <taxon>Ostariophysi</taxon>
        <taxon>Characiformes</taxon>
        <taxon>Characoidei</taxon>
        <taxon>Acestrorhamphidae</taxon>
        <taxon>Acestrorhamphinae</taxon>
        <taxon>Astyanax</taxon>
    </lineage>
</organism>
<dbReference type="AlphaFoldDB" id="A0A8B9R9D4"/>
<name>A0A8B9R9D4_ASTMX</name>
<dbReference type="Gene3D" id="2.60.120.920">
    <property type="match status" value="1"/>
</dbReference>
<dbReference type="InterPro" id="IPR013320">
    <property type="entry name" value="ConA-like_dom_sf"/>
</dbReference>
<dbReference type="Pfam" id="PF00622">
    <property type="entry name" value="SPRY"/>
    <property type="match status" value="1"/>
</dbReference>
<dbReference type="SUPFAM" id="SSF49899">
    <property type="entry name" value="Concanavalin A-like lectins/glucanases"/>
    <property type="match status" value="1"/>
</dbReference>
<dbReference type="InterPro" id="IPR006574">
    <property type="entry name" value="PRY"/>
</dbReference>